<dbReference type="InterPro" id="IPR029058">
    <property type="entry name" value="AB_hydrolase_fold"/>
</dbReference>
<evidence type="ECO:0000256" key="3">
    <source>
        <dbReference type="PROSITE-ProRule" id="PRU10038"/>
    </source>
</evidence>
<accession>A0ABT1AA76</accession>
<reference evidence="5" key="1">
    <citation type="submission" date="2021-04" db="EMBL/GenBank/DDBJ databases">
        <title>Pseudonocardia sp. nov., isolated from sandy soil of mangrove forest.</title>
        <authorList>
            <person name="Zan Z."/>
            <person name="Huang R."/>
            <person name="Liu W."/>
        </authorList>
    </citation>
    <scope>NUCLEOTIDE SEQUENCE</scope>
    <source>
        <strain evidence="5">S2-4</strain>
    </source>
</reference>
<dbReference type="GO" id="GO:0016787">
    <property type="term" value="F:hydrolase activity"/>
    <property type="evidence" value="ECO:0007669"/>
    <property type="project" value="UniProtKB-KW"/>
</dbReference>
<dbReference type="PANTHER" id="PTHR48081">
    <property type="entry name" value="AB HYDROLASE SUPERFAMILY PROTEIN C4A8.06C"/>
    <property type="match status" value="1"/>
</dbReference>
<evidence type="ECO:0000313" key="5">
    <source>
        <dbReference type="EMBL" id="MCO1659908.1"/>
    </source>
</evidence>
<keyword evidence="6" id="KW-1185">Reference proteome</keyword>
<dbReference type="Gene3D" id="3.40.50.1820">
    <property type="entry name" value="alpha/beta hydrolase"/>
    <property type="match status" value="1"/>
</dbReference>
<dbReference type="Pfam" id="PF07859">
    <property type="entry name" value="Abhydrolase_3"/>
    <property type="match status" value="1"/>
</dbReference>
<feature type="domain" description="Alpha/beta hydrolase fold-3" evidence="4">
    <location>
        <begin position="69"/>
        <end position="271"/>
    </location>
</feature>
<dbReference type="PANTHER" id="PTHR48081:SF30">
    <property type="entry name" value="ACETYL-HYDROLASE LIPR-RELATED"/>
    <property type="match status" value="1"/>
</dbReference>
<comment type="similarity">
    <text evidence="1">Belongs to the 'GDXG' lipolytic enzyme family.</text>
</comment>
<feature type="active site" evidence="3">
    <location>
        <position position="143"/>
    </location>
</feature>
<comment type="caution">
    <text evidence="5">The sequence shown here is derived from an EMBL/GenBank/DDBJ whole genome shotgun (WGS) entry which is preliminary data.</text>
</comment>
<dbReference type="Proteomes" id="UP001165283">
    <property type="component" value="Unassembled WGS sequence"/>
</dbReference>
<dbReference type="InterPro" id="IPR050300">
    <property type="entry name" value="GDXG_lipolytic_enzyme"/>
</dbReference>
<dbReference type="InterPro" id="IPR013094">
    <property type="entry name" value="AB_hydrolase_3"/>
</dbReference>
<dbReference type="InterPro" id="IPR033140">
    <property type="entry name" value="Lipase_GDXG_put_SER_AS"/>
</dbReference>
<evidence type="ECO:0000256" key="2">
    <source>
        <dbReference type="ARBA" id="ARBA00022801"/>
    </source>
</evidence>
<protein>
    <submittedName>
        <fullName evidence="5">Alpha/beta hydrolase</fullName>
    </submittedName>
</protein>
<sequence length="300" mass="31570">MSSEQRAKVDAIMRAPQPVPRDLGEMRAAFAARQALSVVPEAIGTSETVLGTRRALVLEPADQQPRGTILYFHGGAWALGSPETSLSLTAHLVSRSRSRAFSLDYRLAPEHPFPAAIHDGVDAYRALLDDGVDPGHIAFAGDSAGGGLAVTTVMEARERGLPVPGAIVAFSPSLDLTLTSASMGAKEGVDPIFTRERLRPFVAMYCPGADVRQPLLSPAVSGDLTGFPPMLLQAGSHEVLLDDAVVTATRAVSAGVDVLLDVTAGVPHVFQNFVGLLDEADQALDRAALFLRHHGGTVQA</sequence>
<dbReference type="PROSITE" id="PS01174">
    <property type="entry name" value="LIPASE_GDXG_SER"/>
    <property type="match status" value="1"/>
</dbReference>
<keyword evidence="2 5" id="KW-0378">Hydrolase</keyword>
<evidence type="ECO:0000313" key="6">
    <source>
        <dbReference type="Proteomes" id="UP001165283"/>
    </source>
</evidence>
<dbReference type="SUPFAM" id="SSF53474">
    <property type="entry name" value="alpha/beta-Hydrolases"/>
    <property type="match status" value="1"/>
</dbReference>
<name>A0ABT1AA76_9PSEU</name>
<organism evidence="5 6">
    <name type="scientific">Pseudonocardia humida</name>
    <dbReference type="NCBI Taxonomy" id="2800819"/>
    <lineage>
        <taxon>Bacteria</taxon>
        <taxon>Bacillati</taxon>
        <taxon>Actinomycetota</taxon>
        <taxon>Actinomycetes</taxon>
        <taxon>Pseudonocardiales</taxon>
        <taxon>Pseudonocardiaceae</taxon>
        <taxon>Pseudonocardia</taxon>
    </lineage>
</organism>
<evidence type="ECO:0000259" key="4">
    <source>
        <dbReference type="Pfam" id="PF07859"/>
    </source>
</evidence>
<dbReference type="RefSeq" id="WP_252445021.1">
    <property type="nucleotide sequence ID" value="NZ_JAGSOV010000073.1"/>
</dbReference>
<proteinExistence type="inferred from homology"/>
<gene>
    <name evidence="5" type="ORF">KDL28_33085</name>
</gene>
<dbReference type="EMBL" id="JAGSOV010000073">
    <property type="protein sequence ID" value="MCO1659908.1"/>
    <property type="molecule type" value="Genomic_DNA"/>
</dbReference>
<evidence type="ECO:0000256" key="1">
    <source>
        <dbReference type="ARBA" id="ARBA00010515"/>
    </source>
</evidence>